<feature type="compositionally biased region" description="Low complexity" evidence="2">
    <location>
        <begin position="36"/>
        <end position="47"/>
    </location>
</feature>
<name>A0A918JNR5_9BURK</name>
<reference evidence="4" key="2">
    <citation type="submission" date="2020-09" db="EMBL/GenBank/DDBJ databases">
        <authorList>
            <person name="Sun Q."/>
            <person name="Kim S."/>
        </authorList>
    </citation>
    <scope>NUCLEOTIDE SEQUENCE</scope>
    <source>
        <strain evidence="4">KCTC 23732</strain>
    </source>
</reference>
<gene>
    <name evidence="4" type="ORF">GCM10011450_22800</name>
</gene>
<evidence type="ECO:0000313" key="4">
    <source>
        <dbReference type="EMBL" id="GGW92174.1"/>
    </source>
</evidence>
<comment type="caution">
    <text evidence="4">The sequence shown here is derived from an EMBL/GenBank/DDBJ whole genome shotgun (WGS) entry which is preliminary data.</text>
</comment>
<keyword evidence="1" id="KW-0175">Coiled coil</keyword>
<dbReference type="EMBL" id="BMYS01000018">
    <property type="protein sequence ID" value="GGW92174.1"/>
    <property type="molecule type" value="Genomic_DNA"/>
</dbReference>
<protein>
    <submittedName>
        <fullName evidence="4">Uncharacterized protein</fullName>
    </submittedName>
</protein>
<dbReference type="RefSeq" id="WP_189385624.1">
    <property type="nucleotide sequence ID" value="NZ_BAABFY010000012.1"/>
</dbReference>
<organism evidence="4 5">
    <name type="scientific">Advenella faeciporci</name>
    <dbReference type="NCBI Taxonomy" id="797535"/>
    <lineage>
        <taxon>Bacteria</taxon>
        <taxon>Pseudomonadati</taxon>
        <taxon>Pseudomonadota</taxon>
        <taxon>Betaproteobacteria</taxon>
        <taxon>Burkholderiales</taxon>
        <taxon>Alcaligenaceae</taxon>
    </lineage>
</organism>
<feature type="coiled-coil region" evidence="1">
    <location>
        <begin position="58"/>
        <end position="85"/>
    </location>
</feature>
<sequence>MKTFLLTLSALILSSLASVALAQSTPDEHNAHHPADTLTTSQASAATSSLPADITPLLKQMDTQMANMQQLHQKFQNANAEERQALMAEHHTSMQEGMKLMMEASGQTQNMNMMGQGMMGSMNNANVNAQAVAPGMQMMSGMMQHHELMTKRMDMMQSMMQMMMDRMDTPENK</sequence>
<evidence type="ECO:0000256" key="1">
    <source>
        <dbReference type="SAM" id="Coils"/>
    </source>
</evidence>
<dbReference type="AlphaFoldDB" id="A0A918JNR5"/>
<reference evidence="4" key="1">
    <citation type="journal article" date="2014" name="Int. J. Syst. Evol. Microbiol.">
        <title>Complete genome sequence of Corynebacterium casei LMG S-19264T (=DSM 44701T), isolated from a smear-ripened cheese.</title>
        <authorList>
            <consortium name="US DOE Joint Genome Institute (JGI-PGF)"/>
            <person name="Walter F."/>
            <person name="Albersmeier A."/>
            <person name="Kalinowski J."/>
            <person name="Ruckert C."/>
        </authorList>
    </citation>
    <scope>NUCLEOTIDE SEQUENCE</scope>
    <source>
        <strain evidence="4">KCTC 23732</strain>
    </source>
</reference>
<proteinExistence type="predicted"/>
<evidence type="ECO:0000313" key="5">
    <source>
        <dbReference type="Proteomes" id="UP000608345"/>
    </source>
</evidence>
<feature type="signal peptide" evidence="3">
    <location>
        <begin position="1"/>
        <end position="22"/>
    </location>
</feature>
<keyword evidence="3" id="KW-0732">Signal</keyword>
<dbReference type="Proteomes" id="UP000608345">
    <property type="component" value="Unassembled WGS sequence"/>
</dbReference>
<feature type="chain" id="PRO_5037540461" evidence="3">
    <location>
        <begin position="23"/>
        <end position="173"/>
    </location>
</feature>
<evidence type="ECO:0000256" key="3">
    <source>
        <dbReference type="SAM" id="SignalP"/>
    </source>
</evidence>
<accession>A0A918JNR5</accession>
<evidence type="ECO:0000256" key="2">
    <source>
        <dbReference type="SAM" id="MobiDB-lite"/>
    </source>
</evidence>
<keyword evidence="5" id="KW-1185">Reference proteome</keyword>
<feature type="region of interest" description="Disordered" evidence="2">
    <location>
        <begin position="27"/>
        <end position="47"/>
    </location>
</feature>